<keyword evidence="1" id="KW-0479">Metal-binding</keyword>
<gene>
    <name evidence="6" type="primary">8238852</name>
    <name evidence="5" type="ORF">Phum_PHUM025780</name>
</gene>
<dbReference type="InterPro" id="IPR001759">
    <property type="entry name" value="PTX_dom"/>
</dbReference>
<organism>
    <name type="scientific">Pediculus humanus subsp. corporis</name>
    <name type="common">Body louse</name>
    <dbReference type="NCBI Taxonomy" id="121224"/>
    <lineage>
        <taxon>Eukaryota</taxon>
        <taxon>Metazoa</taxon>
        <taxon>Ecdysozoa</taxon>
        <taxon>Arthropoda</taxon>
        <taxon>Hexapoda</taxon>
        <taxon>Insecta</taxon>
        <taxon>Pterygota</taxon>
        <taxon>Neoptera</taxon>
        <taxon>Paraneoptera</taxon>
        <taxon>Psocodea</taxon>
        <taxon>Troctomorpha</taxon>
        <taxon>Phthiraptera</taxon>
        <taxon>Anoplura</taxon>
        <taxon>Pediculidae</taxon>
        <taxon>Pediculus</taxon>
    </lineage>
</organism>
<dbReference type="InterPro" id="IPR013320">
    <property type="entry name" value="ConA-like_dom_sf"/>
</dbReference>
<dbReference type="GO" id="GO:0046872">
    <property type="term" value="F:metal ion binding"/>
    <property type="evidence" value="ECO:0007669"/>
    <property type="project" value="UniProtKB-KW"/>
</dbReference>
<protein>
    <submittedName>
        <fullName evidence="5 6">Pentraxin, putative</fullName>
    </submittedName>
</protein>
<keyword evidence="2" id="KW-0106">Calcium</keyword>
<evidence type="ECO:0000313" key="7">
    <source>
        <dbReference type="Proteomes" id="UP000009046"/>
    </source>
</evidence>
<dbReference type="HOGENOM" id="CLU_388990_0_0_1"/>
<dbReference type="OrthoDB" id="8793160at2759"/>
<evidence type="ECO:0000256" key="2">
    <source>
        <dbReference type="ARBA" id="ARBA00022837"/>
    </source>
</evidence>
<reference evidence="5" key="1">
    <citation type="submission" date="2007-04" db="EMBL/GenBank/DDBJ databases">
        <title>Annotation of Pediculus humanus corporis strain USDA.</title>
        <authorList>
            <person name="Kirkness E."/>
            <person name="Hannick L."/>
            <person name="Hass B."/>
            <person name="Bruggner R."/>
            <person name="Lawson D."/>
            <person name="Bidwell S."/>
            <person name="Joardar V."/>
            <person name="Caler E."/>
            <person name="Walenz B."/>
            <person name="Inman J."/>
            <person name="Schobel S."/>
            <person name="Galinsky K."/>
            <person name="Amedeo P."/>
            <person name="Strausberg R."/>
        </authorList>
    </citation>
    <scope>NUCLEOTIDE SEQUENCE</scope>
    <source>
        <strain evidence="5">USDA</strain>
    </source>
</reference>
<dbReference type="SUPFAM" id="SSF49899">
    <property type="entry name" value="Concanavalin A-like lectins/glucanases"/>
    <property type="match status" value="1"/>
</dbReference>
<dbReference type="Gene3D" id="2.60.120.200">
    <property type="match status" value="1"/>
</dbReference>
<feature type="compositionally biased region" description="Pro residues" evidence="3">
    <location>
        <begin position="299"/>
        <end position="309"/>
    </location>
</feature>
<feature type="region of interest" description="Disordered" evidence="3">
    <location>
        <begin position="1"/>
        <end position="31"/>
    </location>
</feature>
<keyword evidence="7" id="KW-1185">Reference proteome</keyword>
<accession>E0VA27</accession>
<dbReference type="VEuPathDB" id="VectorBase:PHUM025780"/>
<evidence type="ECO:0000256" key="1">
    <source>
        <dbReference type="ARBA" id="ARBA00022723"/>
    </source>
</evidence>
<dbReference type="FunCoup" id="E0VA27">
    <property type="interactions" value="1"/>
</dbReference>
<dbReference type="EnsemblMetazoa" id="PHUM025780-RA">
    <property type="protein sequence ID" value="PHUM025780-PA"/>
    <property type="gene ID" value="PHUM025780"/>
</dbReference>
<dbReference type="GeneID" id="8238852"/>
<dbReference type="InterPro" id="IPR051005">
    <property type="entry name" value="Pentraxin_domain"/>
</dbReference>
<dbReference type="eggNOG" id="ENOG502QUT0">
    <property type="taxonomic scope" value="Eukaryota"/>
</dbReference>
<dbReference type="InParanoid" id="E0VA27"/>
<dbReference type="RefSeq" id="XP_002422971.1">
    <property type="nucleotide sequence ID" value="XM_002422926.1"/>
</dbReference>
<dbReference type="PANTHER" id="PTHR45869:SF8">
    <property type="entry name" value="LAMG-LIKE JELLYROLL FOLD DOMAIN-CONTAINING PROTEIN"/>
    <property type="match status" value="1"/>
</dbReference>
<dbReference type="SMART" id="SM00159">
    <property type="entry name" value="PTX"/>
    <property type="match status" value="1"/>
</dbReference>
<evidence type="ECO:0000259" key="4">
    <source>
        <dbReference type="SMART" id="SM00159"/>
    </source>
</evidence>
<reference evidence="5" key="2">
    <citation type="submission" date="2007-04" db="EMBL/GenBank/DDBJ databases">
        <title>The genome of the human body louse.</title>
        <authorList>
            <consortium name="The Human Body Louse Genome Consortium"/>
            <person name="Kirkness E."/>
            <person name="Walenz B."/>
            <person name="Hass B."/>
            <person name="Bruggner R."/>
            <person name="Strausberg R."/>
        </authorList>
    </citation>
    <scope>NUCLEOTIDE SEQUENCE</scope>
    <source>
        <strain evidence="5">USDA</strain>
    </source>
</reference>
<feature type="region of interest" description="Disordered" evidence="3">
    <location>
        <begin position="463"/>
        <end position="517"/>
    </location>
</feature>
<name>E0VA27_PEDHC</name>
<feature type="region of interest" description="Disordered" evidence="3">
    <location>
        <begin position="529"/>
        <end position="568"/>
    </location>
</feature>
<dbReference type="STRING" id="121224.E0VA27"/>
<feature type="domain" description="Pentraxin (PTX)" evidence="4">
    <location>
        <begin position="117"/>
        <end position="305"/>
    </location>
</feature>
<evidence type="ECO:0000313" key="6">
    <source>
        <dbReference type="EnsemblMetazoa" id="PHUM025780-PA"/>
    </source>
</evidence>
<feature type="compositionally biased region" description="Basic and acidic residues" evidence="3">
    <location>
        <begin position="534"/>
        <end position="562"/>
    </location>
</feature>
<evidence type="ECO:0000256" key="3">
    <source>
        <dbReference type="SAM" id="MobiDB-lite"/>
    </source>
</evidence>
<dbReference type="Proteomes" id="UP000009046">
    <property type="component" value="Unassembled WGS sequence"/>
</dbReference>
<dbReference type="CTD" id="8238852"/>
<feature type="compositionally biased region" description="Basic and acidic residues" evidence="3">
    <location>
        <begin position="463"/>
        <end position="474"/>
    </location>
</feature>
<dbReference type="EMBL" id="DS235004">
    <property type="protein sequence ID" value="EEB10233.1"/>
    <property type="molecule type" value="Genomic_DNA"/>
</dbReference>
<feature type="region of interest" description="Disordered" evidence="3">
    <location>
        <begin position="287"/>
        <end position="312"/>
    </location>
</feature>
<reference evidence="6" key="3">
    <citation type="submission" date="2020-05" db="UniProtKB">
        <authorList>
            <consortium name="EnsemblMetazoa"/>
        </authorList>
    </citation>
    <scope>IDENTIFICATION</scope>
    <source>
        <strain evidence="6">USDA</strain>
    </source>
</reference>
<evidence type="ECO:0000313" key="5">
    <source>
        <dbReference type="EMBL" id="EEB10233.1"/>
    </source>
</evidence>
<feature type="region of interest" description="Disordered" evidence="3">
    <location>
        <begin position="396"/>
        <end position="445"/>
    </location>
</feature>
<feature type="compositionally biased region" description="Pro residues" evidence="3">
    <location>
        <begin position="20"/>
        <end position="31"/>
    </location>
</feature>
<sequence length="710" mass="81256">MKKKHLVVDDIENDHSAVAHPPPPPPPLPPQPLPLTLNSYQDVFRKIPRYFNYKPFSQKSFSTVYYRPQDTFESKLSNDVQLVLPHNHKFNSELKYVVPQPPETSLKPFPLSTNPYNQYCAVYKVSFRQDVYNQYVQYKTRMPDLKEFTICMWFKLFEKSRDHSLFSYSGKVHRTDIYMWVSNNAEPGIFNLKIMGQTVFRLNYPFKLFKWYHTCQSWNGHTGEWQLVGYKIPGKGVAISGQKHVNFGKEFHQIPHVFQGLEGLQGEIAMLQMYKVALSPGKAYNDHTHHHSHYASTTPVPPEAPPEEMPPTTSHPLLENGQLKTHVNILELIKTIKENGNLDIVDDSNRENPPPQIIYPQYEAAPLSPVLNQGNLVTFNVLPEHIAIAEHSVFKRHDGNGENGTLNSNEKKHRVKEPERKSSEGEGGEELDGSPHSKTKNLKVLNKVLSREVRVDKVKYSKSDDGLESEKTRNETTTPAATIRSRRRQIETKKSLENSKEEEEEPQTTTNWGLRKSSRVKRDNYKKSFVFPSDDSRDESKNVKKGERQVEKLPEEQEEGGRGKKKEPVKRYLLLGDHYSNDGTAKVIKTHYESPQIPQFVYNVEFQPGTDFSSSGEEVGIEGDITDTDNDNDNIDNHYGQHDPHTLNTQSHKESEFEQARTEVKKILSMCSGCHSDPFGKVSVISWKSTPKKLFSGASLLKAQLPCENF</sequence>
<dbReference type="KEGG" id="phu:Phum_PHUM025780"/>
<proteinExistence type="predicted"/>
<dbReference type="EMBL" id="AAZO01000314">
    <property type="status" value="NOT_ANNOTATED_CDS"/>
    <property type="molecule type" value="Genomic_DNA"/>
</dbReference>
<dbReference type="Pfam" id="PF00354">
    <property type="entry name" value="Pentaxin"/>
    <property type="match status" value="1"/>
</dbReference>
<dbReference type="PANTHER" id="PTHR45869">
    <property type="entry name" value="C-REACTIVE PROTEIN-RELATED"/>
    <property type="match status" value="1"/>
</dbReference>
<dbReference type="AlphaFoldDB" id="E0VA27"/>
<feature type="compositionally biased region" description="Basic and acidic residues" evidence="3">
    <location>
        <begin position="488"/>
        <end position="499"/>
    </location>
</feature>